<sequence length="390" mass="40482">MRLISTAAVSGLFFASYAIALTVEARDPGYYGGGGGGYGCTAGRGYSTYGGCIDCGANTYSPGAYSQCIGCPAWSTSGLRASSCTCRAGYYSSSGTVIVGGTCYACPAGYYSGPGANGCSPCPFGMTSLPVTEAARPARPVPIHKQEPQAAATAPQTPTRTPAPALAPRVQAAKGPVPARRVPTSVRTSVQTDESFPTGTAKYAPPGHFQAPTCAPTVRRVQSPTLAPSRVSLVLAGRFRPATGTRALVVHEIRIRMGIIVRLVLRARLRIRARALVDLNLLAALSPRLVLSGAGGTECIDILTTLDSCGGCVGPEGEEDQRYSGRDCTAIAHVDEVRCERGSCQVKSCRAGFEPSGGLCVEKAVYVGRNGTHASGTRAKRGLISHHDSF</sequence>
<dbReference type="EMBL" id="SSOP01000009">
    <property type="protein sequence ID" value="KAB5595490.1"/>
    <property type="molecule type" value="Genomic_DNA"/>
</dbReference>
<proteinExistence type="predicted"/>
<dbReference type="Pfam" id="PF21671">
    <property type="entry name" value="CPL1-like"/>
    <property type="match status" value="1"/>
</dbReference>
<comment type="caution">
    <text evidence="4">The sequence shown here is derived from an EMBL/GenBank/DDBJ whole genome shotgun (WGS) entry which is preliminary data.</text>
</comment>
<dbReference type="InterPro" id="IPR048661">
    <property type="entry name" value="CPL1-like"/>
</dbReference>
<dbReference type="PANTHER" id="PTHR35192:SF2">
    <property type="entry name" value="APPLE DOMAIN-CONTAINING PROTEIN"/>
    <property type="match status" value="1"/>
</dbReference>
<dbReference type="InterPro" id="IPR038955">
    <property type="entry name" value="PriA/CPL1_fungi"/>
</dbReference>
<dbReference type="PANTHER" id="PTHR35192">
    <property type="entry name" value="PROTEIN, PUTATIVE-RELATED"/>
    <property type="match status" value="1"/>
</dbReference>
<feature type="signal peptide" evidence="2">
    <location>
        <begin position="1"/>
        <end position="20"/>
    </location>
</feature>
<feature type="compositionally biased region" description="Polar residues" evidence="1">
    <location>
        <begin position="185"/>
        <end position="198"/>
    </location>
</feature>
<accession>A0A5N5QUR6</accession>
<evidence type="ECO:0000259" key="3">
    <source>
        <dbReference type="Pfam" id="PF21671"/>
    </source>
</evidence>
<evidence type="ECO:0000256" key="1">
    <source>
        <dbReference type="SAM" id="MobiDB-lite"/>
    </source>
</evidence>
<reference evidence="4 5" key="1">
    <citation type="journal article" date="2019" name="Fungal Biol. Biotechnol.">
        <title>Draft genome sequence of fastidious pathogen Ceratobasidium theobromae, which causes vascular-streak dieback in Theobroma cacao.</title>
        <authorList>
            <person name="Ali S.S."/>
            <person name="Asman A."/>
            <person name="Shao J."/>
            <person name="Firmansyah A.P."/>
            <person name="Susilo A.W."/>
            <person name="Rosmana A."/>
            <person name="McMahon P."/>
            <person name="Junaid M."/>
            <person name="Guest D."/>
            <person name="Kheng T.Y."/>
            <person name="Meinhardt L.W."/>
            <person name="Bailey B.A."/>
        </authorList>
    </citation>
    <scope>NUCLEOTIDE SEQUENCE [LARGE SCALE GENOMIC DNA]</scope>
    <source>
        <strain evidence="4 5">CT2</strain>
    </source>
</reference>
<name>A0A5N5QUR6_9AGAM</name>
<evidence type="ECO:0000313" key="4">
    <source>
        <dbReference type="EMBL" id="KAB5595490.1"/>
    </source>
</evidence>
<evidence type="ECO:0000313" key="5">
    <source>
        <dbReference type="Proteomes" id="UP000383932"/>
    </source>
</evidence>
<dbReference type="OrthoDB" id="3268667at2759"/>
<feature type="domain" description="Protein CPL1-like" evidence="3">
    <location>
        <begin position="298"/>
        <end position="356"/>
    </location>
</feature>
<protein>
    <submittedName>
        <fullName evidence="4">Proprotein convertase subtilisin/kexin type 5</fullName>
    </submittedName>
</protein>
<dbReference type="Gene3D" id="2.10.50.10">
    <property type="entry name" value="Tumor Necrosis Factor Receptor, subunit A, domain 2"/>
    <property type="match status" value="1"/>
</dbReference>
<organism evidence="4 5">
    <name type="scientific">Ceratobasidium theobromae</name>
    <dbReference type="NCBI Taxonomy" id="1582974"/>
    <lineage>
        <taxon>Eukaryota</taxon>
        <taxon>Fungi</taxon>
        <taxon>Dikarya</taxon>
        <taxon>Basidiomycota</taxon>
        <taxon>Agaricomycotina</taxon>
        <taxon>Agaricomycetes</taxon>
        <taxon>Cantharellales</taxon>
        <taxon>Ceratobasidiaceae</taxon>
        <taxon>Ceratobasidium</taxon>
    </lineage>
</organism>
<feature type="region of interest" description="Disordered" evidence="1">
    <location>
        <begin position="169"/>
        <end position="208"/>
    </location>
</feature>
<dbReference type="SMART" id="SM01411">
    <property type="entry name" value="Ephrin_rec_like"/>
    <property type="match status" value="2"/>
</dbReference>
<dbReference type="SUPFAM" id="SSF57184">
    <property type="entry name" value="Growth factor receptor domain"/>
    <property type="match status" value="1"/>
</dbReference>
<keyword evidence="2" id="KW-0732">Signal</keyword>
<dbReference type="InterPro" id="IPR009030">
    <property type="entry name" value="Growth_fac_rcpt_cys_sf"/>
</dbReference>
<dbReference type="Proteomes" id="UP000383932">
    <property type="component" value="Unassembled WGS sequence"/>
</dbReference>
<evidence type="ECO:0000256" key="2">
    <source>
        <dbReference type="SAM" id="SignalP"/>
    </source>
</evidence>
<gene>
    <name evidence="4" type="ORF">CTheo_1167</name>
</gene>
<keyword evidence="5" id="KW-1185">Reference proteome</keyword>
<feature type="chain" id="PRO_5024373834" evidence="2">
    <location>
        <begin position="21"/>
        <end position="390"/>
    </location>
</feature>
<dbReference type="AlphaFoldDB" id="A0A5N5QUR6"/>